<reference evidence="1 2" key="1">
    <citation type="journal article" date="2018" name="Sci. Rep.">
        <title>Genomic signatures of local adaptation to the degree of environmental predictability in rotifers.</title>
        <authorList>
            <person name="Franch-Gras L."/>
            <person name="Hahn C."/>
            <person name="Garcia-Roger E.M."/>
            <person name="Carmona M.J."/>
            <person name="Serra M."/>
            <person name="Gomez A."/>
        </authorList>
    </citation>
    <scope>NUCLEOTIDE SEQUENCE [LARGE SCALE GENOMIC DNA]</scope>
    <source>
        <strain evidence="1">HYR1</strain>
    </source>
</reference>
<organism evidence="1 2">
    <name type="scientific">Brachionus plicatilis</name>
    <name type="common">Marine rotifer</name>
    <name type="synonym">Brachionus muelleri</name>
    <dbReference type="NCBI Taxonomy" id="10195"/>
    <lineage>
        <taxon>Eukaryota</taxon>
        <taxon>Metazoa</taxon>
        <taxon>Spiralia</taxon>
        <taxon>Gnathifera</taxon>
        <taxon>Rotifera</taxon>
        <taxon>Eurotatoria</taxon>
        <taxon>Monogononta</taxon>
        <taxon>Pseudotrocha</taxon>
        <taxon>Ploima</taxon>
        <taxon>Brachionidae</taxon>
        <taxon>Brachionus</taxon>
    </lineage>
</organism>
<sequence length="71" mass="8508">KKKHYKLIILNFIINKRMMALDDTSQLATSKNKKHDLNKNRLEIKQNKLVEKDVCFLDVLHCRNLRIIFLT</sequence>
<dbReference type="AlphaFoldDB" id="A0A3M7PPE4"/>
<feature type="non-terminal residue" evidence="1">
    <location>
        <position position="1"/>
    </location>
</feature>
<keyword evidence="2" id="KW-1185">Reference proteome</keyword>
<evidence type="ECO:0000313" key="2">
    <source>
        <dbReference type="Proteomes" id="UP000276133"/>
    </source>
</evidence>
<proteinExistence type="predicted"/>
<dbReference type="EMBL" id="REGN01009557">
    <property type="protein sequence ID" value="RNA00910.1"/>
    <property type="molecule type" value="Genomic_DNA"/>
</dbReference>
<gene>
    <name evidence="1" type="ORF">BpHYR1_013182</name>
</gene>
<evidence type="ECO:0000313" key="1">
    <source>
        <dbReference type="EMBL" id="RNA00910.1"/>
    </source>
</evidence>
<accession>A0A3M7PPE4</accession>
<dbReference type="Proteomes" id="UP000276133">
    <property type="component" value="Unassembled WGS sequence"/>
</dbReference>
<name>A0A3M7PPE4_BRAPC</name>
<protein>
    <submittedName>
        <fullName evidence="1">Uncharacterized protein</fullName>
    </submittedName>
</protein>
<comment type="caution">
    <text evidence="1">The sequence shown here is derived from an EMBL/GenBank/DDBJ whole genome shotgun (WGS) entry which is preliminary data.</text>
</comment>